<dbReference type="Gene3D" id="3.40.50.300">
    <property type="entry name" value="P-loop containing nucleotide triphosphate hydrolases"/>
    <property type="match status" value="1"/>
</dbReference>
<dbReference type="Pfam" id="PF22734">
    <property type="entry name" value="NNH2"/>
    <property type="match status" value="1"/>
</dbReference>
<proteinExistence type="inferred from homology"/>
<keyword evidence="4" id="KW-0456">Lyase</keyword>
<evidence type="ECO:0000256" key="1">
    <source>
        <dbReference type="ARBA" id="ARBA00009299"/>
    </source>
</evidence>
<dbReference type="Proteomes" id="UP000053372">
    <property type="component" value="Unassembled WGS sequence"/>
</dbReference>
<keyword evidence="2" id="KW-0042">Antenna complex</keyword>
<dbReference type="SUPFAM" id="SSF52540">
    <property type="entry name" value="P-loop containing nucleoside triphosphate hydrolases"/>
    <property type="match status" value="1"/>
</dbReference>
<feature type="domain" description="NACHT" evidence="5">
    <location>
        <begin position="290"/>
        <end position="415"/>
    </location>
</feature>
<dbReference type="SUPFAM" id="SSF48371">
    <property type="entry name" value="ARM repeat"/>
    <property type="match status" value="2"/>
</dbReference>
<keyword evidence="3" id="KW-0605">Phycobilisome</keyword>
<dbReference type="Gene3D" id="1.25.10.10">
    <property type="entry name" value="Leucine-rich Repeat Variant"/>
    <property type="match status" value="1"/>
</dbReference>
<dbReference type="InterPro" id="IPR011989">
    <property type="entry name" value="ARM-like"/>
</dbReference>
<reference evidence="6 7" key="1">
    <citation type="journal article" date="2015" name="Genome Announc.">
        <title>Draft Genome of the Euendolithic (true boring) Cyanobacterium Mastigocoleus testarum strain BC008.</title>
        <authorList>
            <person name="Guida B.S."/>
            <person name="Garcia-Pichel F."/>
        </authorList>
    </citation>
    <scope>NUCLEOTIDE SEQUENCE [LARGE SCALE GENOMIC DNA]</scope>
    <source>
        <strain evidence="6 7">BC008</strain>
    </source>
</reference>
<dbReference type="GO" id="GO:0030089">
    <property type="term" value="C:phycobilisome"/>
    <property type="evidence" value="ECO:0007669"/>
    <property type="project" value="UniProtKB-KW"/>
</dbReference>
<keyword evidence="7" id="KW-1185">Reference proteome</keyword>
<dbReference type="InterPro" id="IPR054569">
    <property type="entry name" value="NNH2"/>
</dbReference>
<evidence type="ECO:0000256" key="3">
    <source>
        <dbReference type="ARBA" id="ARBA00022738"/>
    </source>
</evidence>
<accession>A0A0V7ZBW9</accession>
<protein>
    <submittedName>
        <fullName evidence="6">NTPase</fullName>
    </submittedName>
</protein>
<organism evidence="6 7">
    <name type="scientific">Mastigocoleus testarum BC008</name>
    <dbReference type="NCBI Taxonomy" id="371196"/>
    <lineage>
        <taxon>Bacteria</taxon>
        <taxon>Bacillati</taxon>
        <taxon>Cyanobacteriota</taxon>
        <taxon>Cyanophyceae</taxon>
        <taxon>Nostocales</taxon>
        <taxon>Hapalosiphonaceae</taxon>
        <taxon>Mastigocoleus</taxon>
    </lineage>
</organism>
<name>A0A0V7ZBW9_9CYAN</name>
<sequence length="967" mass="113139">MDLLVAWGVAQAAGFVFKPILQELSNIAKDAAKDWTKDLLKGIPSNVLKRLQKEEIDIAVGKALKEFLLLVQQELEDTDLEDEELKQFIKPFKIFIGNKEIKEILGNAFTYECKVLDTKKLETKWYELDLKVLPDEFNWKRLGKRYLKKVKAIIRESPELRNVLDSQNLEVIKDNTQEVAGIIPDFDLSQYQEGIRERYGKLQLDSLDTSGYAYNELKLWRMFIVQNVREVHSVLPQVYEIPKEHLRRLRESQQASSEIETEDLERYKKIYFEQPIRSVLEIVNNKQIYKYTVLLGDPGSGKSTLLQYLALNWAESPLSNLIDRSIPLLIELRTYIRRRDEKECNDFLEFFHKCSGVVHHLNQHQLQTYLKKGNALVMFDGLDEVFDPAKREDIITDIHRFTNEYPHVRVIVTSRIIGYKPQRLRDAEFKHFMLQDLESEQIQDFIHRWHELTFNDEADKIRKKGRLQKAIENSSAIQELAGNPLLLTMMAILNRNQELPRDRAELYNQASRVLLHQWDVERTLVEDKRLDPTSIDCKDKQAMLRRVAYFMQTNDRSLAGNLIKESDLEKILKNYLKVIEVDKARVAAKLMIDQLRTRNFMLCYLGADYYAFVHRTFLEYFCAWEFVWQFKETQTLTIENLKVEVFGKHWMDESWHEVLRLIAGMIDAKFVGQIIQYLMRIYGEEENFVNLFLAAECLVEVRNRKVIMSVGQQLLLDLKRLINYGIYRELVSPCTEEDKNRIRKIRTQAIKAVTNTWKERPEIFIWLENLTTTHDSSDIRRTAVQELARGWKDSPETLTWLKERASTDNYSDVRCAALQELAYGWKDLPETLTWLKQRATIDDDSDVRCAALRELAHGWSDRPEILDMIQQCATNNDSGSVRRAAVQELAGVWKEHPKTLAIIKQCVTTDDNWGVRRAAIQELARGWKDYPETLAILKQCAIADNSSSVRGAAMQELARRWNIVLKF</sequence>
<gene>
    <name evidence="6" type="ORF">BC008_08275</name>
</gene>
<evidence type="ECO:0000259" key="5">
    <source>
        <dbReference type="PROSITE" id="PS50837"/>
    </source>
</evidence>
<evidence type="ECO:0000313" key="6">
    <source>
        <dbReference type="EMBL" id="KST62019.1"/>
    </source>
</evidence>
<dbReference type="AlphaFoldDB" id="A0A0V7ZBW9"/>
<comment type="caution">
    <text evidence="6">The sequence shown here is derived from an EMBL/GenBank/DDBJ whole genome shotgun (WGS) entry which is preliminary data.</text>
</comment>
<dbReference type="OrthoDB" id="135105at2"/>
<comment type="similarity">
    <text evidence="1">Belongs to the CpcE/RpcE/PecE family.</text>
</comment>
<dbReference type="PROSITE" id="PS50837">
    <property type="entry name" value="NACHT"/>
    <property type="match status" value="1"/>
</dbReference>
<dbReference type="InterPro" id="IPR027417">
    <property type="entry name" value="P-loop_NTPase"/>
</dbReference>
<dbReference type="PANTHER" id="PTHR46844:SF1">
    <property type="entry name" value="SLR5058 PROTEIN"/>
    <property type="match status" value="1"/>
</dbReference>
<dbReference type="InterPro" id="IPR007111">
    <property type="entry name" value="NACHT_NTPase"/>
</dbReference>
<dbReference type="Pfam" id="PF13646">
    <property type="entry name" value="HEAT_2"/>
    <property type="match status" value="2"/>
</dbReference>
<dbReference type="InterPro" id="IPR016024">
    <property type="entry name" value="ARM-type_fold"/>
</dbReference>
<dbReference type="Pfam" id="PF05729">
    <property type="entry name" value="NACHT"/>
    <property type="match status" value="1"/>
</dbReference>
<evidence type="ECO:0000256" key="4">
    <source>
        <dbReference type="ARBA" id="ARBA00023239"/>
    </source>
</evidence>
<dbReference type="EMBL" id="LMTZ01000165">
    <property type="protein sequence ID" value="KST62019.1"/>
    <property type="molecule type" value="Genomic_DNA"/>
</dbReference>
<evidence type="ECO:0000256" key="2">
    <source>
        <dbReference type="ARBA" id="ARBA00022549"/>
    </source>
</evidence>
<dbReference type="GO" id="GO:0016829">
    <property type="term" value="F:lyase activity"/>
    <property type="evidence" value="ECO:0007669"/>
    <property type="project" value="UniProtKB-KW"/>
</dbReference>
<dbReference type="RefSeq" id="WP_027841882.1">
    <property type="nucleotide sequence ID" value="NZ_LMTZ01000165.1"/>
</dbReference>
<evidence type="ECO:0000313" key="7">
    <source>
        <dbReference type="Proteomes" id="UP000053372"/>
    </source>
</evidence>
<dbReference type="PANTHER" id="PTHR46844">
    <property type="entry name" value="SLR5058 PROTEIN"/>
    <property type="match status" value="1"/>
</dbReference>